<sequence length="165" mass="17779">MGFVARFFLLVFVLTMSEFYLLMFVAQHTSLLLTVLLSVLTGVLGGMLVRAQGLRCLRDIQRAMAAGEIPANEIVSGLILVVIGTLLLTPGFITDTLAFTMLVPPIRLWTANRLVGYFKKRVVLHKSGSFGTGASGFRRSPDGGVVIDVEGEDVAPSPNGRIDSP</sequence>
<keyword evidence="1" id="KW-1133">Transmembrane helix</keyword>
<dbReference type="PANTHER" id="PTHR35335:SF1">
    <property type="entry name" value="UPF0716 PROTEIN FXSA"/>
    <property type="match status" value="1"/>
</dbReference>
<feature type="transmembrane region" description="Helical" evidence="1">
    <location>
        <begin position="31"/>
        <end position="53"/>
    </location>
</feature>
<dbReference type="Pfam" id="PF04186">
    <property type="entry name" value="FxsA"/>
    <property type="match status" value="1"/>
</dbReference>
<keyword evidence="3" id="KW-1185">Reference proteome</keyword>
<proteinExistence type="predicted"/>
<dbReference type="RefSeq" id="WP_237384431.1">
    <property type="nucleotide sequence ID" value="NZ_CP071793.1"/>
</dbReference>
<evidence type="ECO:0000313" key="3">
    <source>
        <dbReference type="Proteomes" id="UP000663929"/>
    </source>
</evidence>
<accession>A0A8A4TYC8</accession>
<keyword evidence="1" id="KW-0472">Membrane</keyword>
<dbReference type="Proteomes" id="UP000663929">
    <property type="component" value="Chromosome"/>
</dbReference>
<dbReference type="KEGG" id="scor:J3U87_17975"/>
<feature type="transmembrane region" description="Helical" evidence="1">
    <location>
        <begin position="7"/>
        <end position="25"/>
    </location>
</feature>
<dbReference type="PANTHER" id="PTHR35335">
    <property type="entry name" value="UPF0716 PROTEIN FXSA"/>
    <property type="match status" value="1"/>
</dbReference>
<organism evidence="2 3">
    <name type="scientific">Sulfidibacter corallicola</name>
    <dbReference type="NCBI Taxonomy" id="2818388"/>
    <lineage>
        <taxon>Bacteria</taxon>
        <taxon>Pseudomonadati</taxon>
        <taxon>Acidobacteriota</taxon>
        <taxon>Holophagae</taxon>
        <taxon>Acanthopleuribacterales</taxon>
        <taxon>Acanthopleuribacteraceae</taxon>
        <taxon>Sulfidibacter</taxon>
    </lineage>
</organism>
<dbReference type="AlphaFoldDB" id="A0A8A4TYC8"/>
<feature type="transmembrane region" description="Helical" evidence="1">
    <location>
        <begin position="74"/>
        <end position="93"/>
    </location>
</feature>
<evidence type="ECO:0000256" key="1">
    <source>
        <dbReference type="SAM" id="Phobius"/>
    </source>
</evidence>
<reference evidence="2" key="1">
    <citation type="submission" date="2021-03" db="EMBL/GenBank/DDBJ databases">
        <title>Acanthopleuribacteraceae sp. M133.</title>
        <authorList>
            <person name="Wang G."/>
        </authorList>
    </citation>
    <scope>NUCLEOTIDE SEQUENCE</scope>
    <source>
        <strain evidence="2">M133</strain>
    </source>
</reference>
<dbReference type="InterPro" id="IPR007313">
    <property type="entry name" value="FxsA"/>
</dbReference>
<protein>
    <submittedName>
        <fullName evidence="2">FxsA family protein</fullName>
    </submittedName>
</protein>
<keyword evidence="1" id="KW-0812">Transmembrane</keyword>
<evidence type="ECO:0000313" key="2">
    <source>
        <dbReference type="EMBL" id="QTD54337.1"/>
    </source>
</evidence>
<dbReference type="GO" id="GO:0016020">
    <property type="term" value="C:membrane"/>
    <property type="evidence" value="ECO:0007669"/>
    <property type="project" value="InterPro"/>
</dbReference>
<name>A0A8A4TYC8_SULCO</name>
<dbReference type="EMBL" id="CP071793">
    <property type="protein sequence ID" value="QTD54337.1"/>
    <property type="molecule type" value="Genomic_DNA"/>
</dbReference>
<dbReference type="NCBIfam" id="NF008528">
    <property type="entry name" value="PRK11463.1-2"/>
    <property type="match status" value="1"/>
</dbReference>
<gene>
    <name evidence="2" type="ORF">J3U87_17975</name>
</gene>